<dbReference type="EMBL" id="MN988525">
    <property type="protein sequence ID" value="QIG72607.1"/>
    <property type="molecule type" value="Genomic_DNA"/>
</dbReference>
<evidence type="ECO:0000313" key="2">
    <source>
        <dbReference type="Proteomes" id="UP000655883"/>
    </source>
</evidence>
<proteinExistence type="predicted"/>
<evidence type="ECO:0000313" key="1">
    <source>
        <dbReference type="EMBL" id="QIG72607.1"/>
    </source>
</evidence>
<gene>
    <name evidence="1" type="ORF">EVB97_049</name>
</gene>
<dbReference type="Proteomes" id="UP000655883">
    <property type="component" value="Segment"/>
</dbReference>
<sequence length="137" mass="16321">MKMIINNVLQSLDKIPEAIFEYLLVDLNVFHGKGYLDVERMMNDYLRQAKYQRKLLVITIPAADLKVRWKIDAYNARDYEIPLWTAPYSRSVYQLAHIVVAYGDRIVLIKGRPDRRHDERIKYEIHQQIKMLQDNSN</sequence>
<reference evidence="1 2" key="1">
    <citation type="submission" date="2020-01" db="EMBL/GenBank/DDBJ databases">
        <title>Patterns of diversity and host range of bacteriophage communities associated with bean-nodulatin bacteria.</title>
        <authorList>
            <person name="Vann Cauwenberghe J."/>
            <person name="Santamaria R.I."/>
            <person name="Bustos P."/>
            <person name="Juarez S."/>
            <person name="Gonzalez V."/>
        </authorList>
    </citation>
    <scope>NUCLEOTIDE SEQUENCE [LARGE SCALE GENOMIC DNA]</scope>
    <source>
        <strain evidence="2">RHph</strain>
    </source>
</reference>
<organism evidence="1 2">
    <name type="scientific">Rhizobium phage RHph_Y65</name>
    <dbReference type="NCBI Taxonomy" id="2509785"/>
    <lineage>
        <taxon>Viruses</taxon>
        <taxon>Duplodnaviria</taxon>
        <taxon>Heunggongvirae</taxon>
        <taxon>Uroviricota</taxon>
        <taxon>Caudoviricetes</taxon>
        <taxon>Kleczkowskaviridae</taxon>
        <taxon>Cuauhnahuacvirus</taxon>
        <taxon>Cuauhnahuacvirus Y65</taxon>
    </lineage>
</organism>
<keyword evidence="2" id="KW-1185">Reference proteome</keyword>
<protein>
    <submittedName>
        <fullName evidence="1">Uncharacterized protein</fullName>
    </submittedName>
</protein>
<name>A0A7S5R7W0_9CAUD</name>
<accession>A0A7S5R7W0</accession>